<sequence>MKLLEKKQNNVQILLSSKEIQLITSALAEISNILDIEDCETRTGYELKDFGKLFYEFNVIDDRL</sequence>
<comment type="caution">
    <text evidence="1">The sequence shown here is derived from an EMBL/GenBank/DDBJ whole genome shotgun (WGS) entry which is preliminary data.</text>
</comment>
<dbReference type="Proteomes" id="UP001432017">
    <property type="component" value="Unassembled WGS sequence"/>
</dbReference>
<gene>
    <name evidence="1" type="ORF">V6W77_05180</name>
</gene>
<evidence type="ECO:0000313" key="2">
    <source>
        <dbReference type="Proteomes" id="UP001432017"/>
    </source>
</evidence>
<protein>
    <submittedName>
        <fullName evidence="1">Uncharacterized protein</fullName>
    </submittedName>
</protein>
<evidence type="ECO:0000313" key="1">
    <source>
        <dbReference type="EMBL" id="MEG9475665.1"/>
    </source>
</evidence>
<dbReference type="RefSeq" id="WP_334254000.1">
    <property type="nucleotide sequence ID" value="NZ_JBAJJM010000007.1"/>
</dbReference>
<keyword evidence="2" id="KW-1185">Reference proteome</keyword>
<proteinExistence type="predicted"/>
<accession>A0ABU7ZDW7</accession>
<name>A0ABU7ZDW7_9PAST</name>
<organism evidence="1 2">
    <name type="scientific">Mannheimia indoligenes</name>
    <dbReference type="NCBI Taxonomy" id="3103145"/>
    <lineage>
        <taxon>Bacteria</taxon>
        <taxon>Pseudomonadati</taxon>
        <taxon>Pseudomonadota</taxon>
        <taxon>Gammaproteobacteria</taxon>
        <taxon>Pasteurellales</taxon>
        <taxon>Pasteurellaceae</taxon>
        <taxon>Mannheimia</taxon>
    </lineage>
</organism>
<reference evidence="1" key="1">
    <citation type="submission" date="2023-12" db="EMBL/GenBank/DDBJ databases">
        <title>Mannheima indologenes sp. nov. proposed for Clade V organisms of Mannheimia.</title>
        <authorList>
            <person name="Christensen H."/>
        </authorList>
    </citation>
    <scope>NUCLEOTIDE SEQUENCE</scope>
    <source>
        <strain evidence="1">M14.4</strain>
    </source>
</reference>
<dbReference type="EMBL" id="JBAJJM010000007">
    <property type="protein sequence ID" value="MEG9475665.1"/>
    <property type="molecule type" value="Genomic_DNA"/>
</dbReference>